<keyword evidence="2" id="KW-1185">Reference proteome</keyword>
<protein>
    <submittedName>
        <fullName evidence="1">Uncharacterized protein</fullName>
    </submittedName>
</protein>
<dbReference type="PATRIC" id="fig|33888.3.peg.2886"/>
<dbReference type="KEGG" id="rtn:A6122_2579"/>
<dbReference type="RefSeq" id="WP_068255899.1">
    <property type="nucleotide sequence ID" value="NZ_CP015515.1"/>
</dbReference>
<dbReference type="AlphaFoldDB" id="A0A160KVB7"/>
<sequence length="276" mass="29357">MVEPTPKGAPLCAEQDVARACWVLDALGPFGCFDGIVPPLFEAAVRILHPSGRDPRVRSREVAEREGTDLHPLAQWNSLVGEHLDECSAPRLGLLPLDELTLIAEALAAHTAAPGDCFAVLWAGFGTLTGGSATVFSRSGGSDRLPEWRSDTRPTGWEHPEIAAAGTVGLPGRDGPLLSLDVWALEDTGWARVSGFADASGLSTRTPLALWPEDRAWYLASEVDVDSTLVGGSRALLDDLVLLSRTGRIEALLLPLEVDLTSTGDGVNLRLRGRGD</sequence>
<dbReference type="EMBL" id="CP015515">
    <property type="protein sequence ID" value="AND17693.1"/>
    <property type="molecule type" value="Genomic_DNA"/>
</dbReference>
<proteinExistence type="predicted"/>
<evidence type="ECO:0000313" key="2">
    <source>
        <dbReference type="Proteomes" id="UP000077071"/>
    </source>
</evidence>
<organism evidence="1 2">
    <name type="scientific">Rathayibacter tritici</name>
    <dbReference type="NCBI Taxonomy" id="33888"/>
    <lineage>
        <taxon>Bacteria</taxon>
        <taxon>Bacillati</taxon>
        <taxon>Actinomycetota</taxon>
        <taxon>Actinomycetes</taxon>
        <taxon>Micrococcales</taxon>
        <taxon>Microbacteriaceae</taxon>
        <taxon>Rathayibacter</taxon>
    </lineage>
</organism>
<dbReference type="Proteomes" id="UP000077071">
    <property type="component" value="Chromosome"/>
</dbReference>
<gene>
    <name evidence="1" type="ORF">A6122_2579</name>
</gene>
<name>A0A160KVB7_9MICO</name>
<accession>A0A160KVB7</accession>
<dbReference type="OrthoDB" id="2426596at2"/>
<dbReference type="STRING" id="33888.A6122_2579"/>
<evidence type="ECO:0000313" key="1">
    <source>
        <dbReference type="EMBL" id="AND17693.1"/>
    </source>
</evidence>
<reference evidence="1 2" key="1">
    <citation type="submission" date="2016-05" db="EMBL/GenBank/DDBJ databases">
        <title>Complete genome sequence of Rathayibacter tritici NCPPB 1953.</title>
        <authorList>
            <person name="Park J."/>
            <person name="Lee H.-H."/>
            <person name="Lee S.-W."/>
            <person name="Seo Y.-S."/>
        </authorList>
    </citation>
    <scope>NUCLEOTIDE SEQUENCE [LARGE SCALE GENOMIC DNA]</scope>
    <source>
        <strain evidence="1 2">NCPPB 1953</strain>
    </source>
</reference>